<reference evidence="11 12" key="1">
    <citation type="journal article" date="2019" name="Int. J. Syst. Evol. Microbiol.">
        <title>Anaerobacillus alkaliphilus sp. nov., a novel alkaliphilic and moderately halophilic bacterium.</title>
        <authorList>
            <person name="Borsodi A.K."/>
            <person name="Aszalos J.M."/>
            <person name="Bihari P."/>
            <person name="Nagy I."/>
            <person name="Schumann P."/>
            <person name="Sproer C."/>
            <person name="Kovacs A.L."/>
            <person name="Boka K."/>
            <person name="Dobosy P."/>
            <person name="Ovari M."/>
            <person name="Szili-Kovacs T."/>
            <person name="Toth E."/>
        </authorList>
    </citation>
    <scope>NUCLEOTIDE SEQUENCE [LARGE SCALE GENOMIC DNA]</scope>
    <source>
        <strain evidence="11 12">B16-10</strain>
    </source>
</reference>
<dbReference type="OrthoDB" id="9815750at2"/>
<keyword evidence="7" id="KW-0067">ATP-binding</keyword>
<keyword evidence="12" id="KW-1185">Reference proteome</keyword>
<dbReference type="InterPro" id="IPR003661">
    <property type="entry name" value="HisK_dim/P_dom"/>
</dbReference>
<dbReference type="SUPFAM" id="SSF55874">
    <property type="entry name" value="ATPase domain of HSP90 chaperone/DNA topoisomerase II/histidine kinase"/>
    <property type="match status" value="1"/>
</dbReference>
<dbReference type="PROSITE" id="PS50109">
    <property type="entry name" value="HIS_KIN"/>
    <property type="match status" value="1"/>
</dbReference>
<proteinExistence type="predicted"/>
<keyword evidence="6 11" id="KW-0418">Kinase</keyword>
<dbReference type="SUPFAM" id="SSF47384">
    <property type="entry name" value="Homodimeric domain of signal transducing histidine kinase"/>
    <property type="match status" value="1"/>
</dbReference>
<dbReference type="SMART" id="SM00387">
    <property type="entry name" value="HATPase_c"/>
    <property type="match status" value="1"/>
</dbReference>
<dbReference type="Gene3D" id="1.10.287.130">
    <property type="match status" value="1"/>
</dbReference>
<comment type="caution">
    <text evidence="11">The sequence shown here is derived from an EMBL/GenBank/DDBJ whole genome shotgun (WGS) entry which is preliminary data.</text>
</comment>
<dbReference type="Gene3D" id="3.30.450.20">
    <property type="entry name" value="PAS domain"/>
    <property type="match status" value="1"/>
</dbReference>
<dbReference type="Pfam" id="PF02518">
    <property type="entry name" value="HATPase_c"/>
    <property type="match status" value="1"/>
</dbReference>
<dbReference type="InterPro" id="IPR036890">
    <property type="entry name" value="HATPase_C_sf"/>
</dbReference>
<dbReference type="GO" id="GO:0000155">
    <property type="term" value="F:phosphorelay sensor kinase activity"/>
    <property type="evidence" value="ECO:0007669"/>
    <property type="project" value="InterPro"/>
</dbReference>
<evidence type="ECO:0000256" key="4">
    <source>
        <dbReference type="ARBA" id="ARBA00022679"/>
    </source>
</evidence>
<gene>
    <name evidence="11" type="ORF">DS745_07455</name>
</gene>
<evidence type="ECO:0000256" key="2">
    <source>
        <dbReference type="ARBA" id="ARBA00012438"/>
    </source>
</evidence>
<dbReference type="GO" id="GO:0005524">
    <property type="term" value="F:ATP binding"/>
    <property type="evidence" value="ECO:0007669"/>
    <property type="project" value="UniProtKB-KW"/>
</dbReference>
<dbReference type="EMBL" id="QOUX01000026">
    <property type="protein sequence ID" value="RXJ02217.1"/>
    <property type="molecule type" value="Genomic_DNA"/>
</dbReference>
<evidence type="ECO:0000256" key="6">
    <source>
        <dbReference type="ARBA" id="ARBA00022777"/>
    </source>
</evidence>
<dbReference type="SMART" id="SM00388">
    <property type="entry name" value="HisKA"/>
    <property type="match status" value="1"/>
</dbReference>
<organism evidence="11 12">
    <name type="scientific">Anaerobacillus alkaliphilus</name>
    <dbReference type="NCBI Taxonomy" id="1548597"/>
    <lineage>
        <taxon>Bacteria</taxon>
        <taxon>Bacillati</taxon>
        <taxon>Bacillota</taxon>
        <taxon>Bacilli</taxon>
        <taxon>Bacillales</taxon>
        <taxon>Bacillaceae</taxon>
        <taxon>Anaerobacillus</taxon>
    </lineage>
</organism>
<comment type="catalytic activity">
    <reaction evidence="1">
        <text>ATP + protein L-histidine = ADP + protein N-phospho-L-histidine.</text>
        <dbReference type="EC" id="2.7.13.3"/>
    </reaction>
</comment>
<evidence type="ECO:0000256" key="5">
    <source>
        <dbReference type="ARBA" id="ARBA00022741"/>
    </source>
</evidence>
<dbReference type="Gene3D" id="3.30.565.10">
    <property type="entry name" value="Histidine kinase-like ATPase, C-terminal domain"/>
    <property type="match status" value="1"/>
</dbReference>
<evidence type="ECO:0000256" key="3">
    <source>
        <dbReference type="ARBA" id="ARBA00022553"/>
    </source>
</evidence>
<dbReference type="AlphaFoldDB" id="A0A4Q0VU59"/>
<dbReference type="Pfam" id="PF00512">
    <property type="entry name" value="HisKA"/>
    <property type="match status" value="1"/>
</dbReference>
<dbReference type="PANTHER" id="PTHR43065:SF10">
    <property type="entry name" value="PEROXIDE STRESS-ACTIVATED HISTIDINE KINASE MAK3"/>
    <property type="match status" value="1"/>
</dbReference>
<accession>A0A4Q0VU59</accession>
<feature type="transmembrane region" description="Helical" evidence="9">
    <location>
        <begin position="150"/>
        <end position="172"/>
    </location>
</feature>
<feature type="transmembrane region" description="Helical" evidence="9">
    <location>
        <begin position="117"/>
        <end position="144"/>
    </location>
</feature>
<dbReference type="InterPro" id="IPR036097">
    <property type="entry name" value="HisK_dim/P_sf"/>
</dbReference>
<name>A0A4Q0VU59_9BACI</name>
<dbReference type="Proteomes" id="UP000290649">
    <property type="component" value="Unassembled WGS sequence"/>
</dbReference>
<dbReference type="PRINTS" id="PR00344">
    <property type="entry name" value="BCTRLSENSOR"/>
</dbReference>
<evidence type="ECO:0000313" key="12">
    <source>
        <dbReference type="Proteomes" id="UP000290649"/>
    </source>
</evidence>
<keyword evidence="9" id="KW-1133">Transmembrane helix</keyword>
<dbReference type="InterPro" id="IPR005467">
    <property type="entry name" value="His_kinase_dom"/>
</dbReference>
<keyword evidence="8" id="KW-0902">Two-component regulatory system</keyword>
<feature type="transmembrane region" description="Helical" evidence="9">
    <location>
        <begin position="193"/>
        <end position="210"/>
    </location>
</feature>
<dbReference type="PANTHER" id="PTHR43065">
    <property type="entry name" value="SENSOR HISTIDINE KINASE"/>
    <property type="match status" value="1"/>
</dbReference>
<keyword evidence="9" id="KW-0472">Membrane</keyword>
<evidence type="ECO:0000256" key="1">
    <source>
        <dbReference type="ARBA" id="ARBA00000085"/>
    </source>
</evidence>
<dbReference type="InterPro" id="IPR003594">
    <property type="entry name" value="HATPase_dom"/>
</dbReference>
<evidence type="ECO:0000259" key="10">
    <source>
        <dbReference type="PROSITE" id="PS50109"/>
    </source>
</evidence>
<feature type="transmembrane region" description="Helical" evidence="9">
    <location>
        <begin position="46"/>
        <end position="66"/>
    </location>
</feature>
<dbReference type="EC" id="2.7.13.3" evidence="2"/>
<keyword evidence="4" id="KW-0808">Transferase</keyword>
<protein>
    <recommendedName>
        <fullName evidence="2">histidine kinase</fullName>
        <ecNumber evidence="2">2.7.13.3</ecNumber>
    </recommendedName>
</protein>
<keyword evidence="9" id="KW-0812">Transmembrane</keyword>
<keyword evidence="3" id="KW-0597">Phosphoprotein</keyword>
<sequence>MGHEKVMLNFNKITKCHVFLCIVNLVGCGLFVFHSNYLPESIFSEWLLFILLTIATLLLNNYKILVPYKGNSLCMDSSIYLASLFIFGYEFTLSLLFVGNLLHAFLTYKVTAWWKHLFNFSMFSIMITASYYMFLFSGGVIGFINLTSTFSYLLVIGTYYLINTLIVSIYFLSSSSTSSSLFSIFKEIGQETIANYIITLALAFVLAILLQSNPIFGTFIFTFVIILASLAFIKYFNLYEQMTNDKIYQEQILHSLPIGIITVDNRTSDYFLNHTAKTLLDSDENKIKFLTNKDQSNNEYFWSIFSSKKGCHNVKVTYKTNENNYLFLVSQSPLYDQHKNTIGRNFYFIDITDTDDLEKRMHQSEKLAMLGELAAGAAHEIRNPLAVIHGFMTLMKDSFTVVEQEKYYIPLMLNEFGRINAIIEEMLMLAKPGSPQFKEVSVNDLFSEIPDFYKQSSTKNQLQFKINLDSTTLLLDEKQIKQVMYNLIRNSSDAMNGNGTITFYSKLDKVYYHLFVQDTGPGIPKDIQKSIFDPFLTTKETGTGLGLTIVQRIIENHHGNIQLFSSSEEGTTFVISLPLLKK</sequence>
<feature type="transmembrane region" description="Helical" evidence="9">
    <location>
        <begin position="216"/>
        <end position="236"/>
    </location>
</feature>
<dbReference type="InterPro" id="IPR004358">
    <property type="entry name" value="Sig_transdc_His_kin-like_C"/>
</dbReference>
<evidence type="ECO:0000256" key="7">
    <source>
        <dbReference type="ARBA" id="ARBA00022840"/>
    </source>
</evidence>
<evidence type="ECO:0000256" key="8">
    <source>
        <dbReference type="ARBA" id="ARBA00023012"/>
    </source>
</evidence>
<keyword evidence="5" id="KW-0547">Nucleotide-binding</keyword>
<feature type="transmembrane region" description="Helical" evidence="9">
    <location>
        <begin position="17"/>
        <end position="34"/>
    </location>
</feature>
<dbReference type="CDD" id="cd00082">
    <property type="entry name" value="HisKA"/>
    <property type="match status" value="1"/>
</dbReference>
<evidence type="ECO:0000256" key="9">
    <source>
        <dbReference type="SAM" id="Phobius"/>
    </source>
</evidence>
<feature type="domain" description="Histidine kinase" evidence="10">
    <location>
        <begin position="376"/>
        <end position="581"/>
    </location>
</feature>
<evidence type="ECO:0000313" key="11">
    <source>
        <dbReference type="EMBL" id="RXJ02217.1"/>
    </source>
</evidence>
<feature type="transmembrane region" description="Helical" evidence="9">
    <location>
        <begin position="78"/>
        <end position="105"/>
    </location>
</feature>